<dbReference type="Pfam" id="PF05990">
    <property type="entry name" value="DUF900"/>
    <property type="match status" value="1"/>
</dbReference>
<dbReference type="InterPro" id="IPR010297">
    <property type="entry name" value="DUF900_hydrolase"/>
</dbReference>
<evidence type="ECO:0000313" key="1">
    <source>
        <dbReference type="EMBL" id="SNR81845.1"/>
    </source>
</evidence>
<dbReference type="RefSeq" id="WP_089273246.1">
    <property type="nucleotide sequence ID" value="NZ_FZOC01000002.1"/>
</dbReference>
<protein>
    <recommendedName>
        <fullName evidence="3">Alpha/beta hydrolase</fullName>
    </recommendedName>
</protein>
<gene>
    <name evidence="1" type="ORF">SAMN04488503_1483</name>
</gene>
<dbReference type="AlphaFoldDB" id="A0A238ZEB3"/>
<organism evidence="1 2">
    <name type="scientific">Humidesulfovibrio mexicanus</name>
    <dbReference type="NCBI Taxonomy" id="147047"/>
    <lineage>
        <taxon>Bacteria</taxon>
        <taxon>Pseudomonadati</taxon>
        <taxon>Thermodesulfobacteriota</taxon>
        <taxon>Desulfovibrionia</taxon>
        <taxon>Desulfovibrionales</taxon>
        <taxon>Desulfovibrionaceae</taxon>
        <taxon>Humidesulfovibrio</taxon>
    </lineage>
</organism>
<reference evidence="1 2" key="1">
    <citation type="submission" date="2017-06" db="EMBL/GenBank/DDBJ databases">
        <authorList>
            <person name="Kim H.J."/>
            <person name="Triplett B.A."/>
        </authorList>
    </citation>
    <scope>NUCLEOTIDE SEQUENCE [LARGE SCALE GENOMIC DNA]</scope>
    <source>
        <strain evidence="1 2">DSM 13116</strain>
    </source>
</reference>
<dbReference type="EMBL" id="FZOC01000002">
    <property type="protein sequence ID" value="SNR81845.1"/>
    <property type="molecule type" value="Genomic_DNA"/>
</dbReference>
<dbReference type="Proteomes" id="UP000198324">
    <property type="component" value="Unassembled WGS sequence"/>
</dbReference>
<name>A0A238ZEB3_9BACT</name>
<evidence type="ECO:0000313" key="2">
    <source>
        <dbReference type="Proteomes" id="UP000198324"/>
    </source>
</evidence>
<dbReference type="OrthoDB" id="9797755at2"/>
<sequence>MFFITNRAFVEGNASAEMRKVAFELNNNEAGQSVYFCWRDDAKKAYVELGSDNFMKAMRKAATRQVLFYLHDSAQFPEEQVFPTAEKLQALFDEQDKNLVDVVPVIWPCDNGQSPMRDFHEDQIAAEASGVAFARALEKFLVWRESVKGGEAPCLKRLNVLAHSMGNRVLRQTLSCWANYHRKGQVPLLFRNVFMLAADVFNESLEPTRDGRYICHSARNVVVYHAADDRILGAGSVGHLGANSASRRLGHTGPEHQAMTPQNVYTVDCDDVNNKYDRPNGHTYFLADEKGEPGKVFLHMYDAVKKGRIQGHDERRGLIVDLNFRSC</sequence>
<proteinExistence type="predicted"/>
<keyword evidence="2" id="KW-1185">Reference proteome</keyword>
<accession>A0A238ZEB3</accession>
<evidence type="ECO:0008006" key="3">
    <source>
        <dbReference type="Google" id="ProtNLM"/>
    </source>
</evidence>